<dbReference type="Gene3D" id="3.20.19.10">
    <property type="entry name" value="Aconitase, domain 4"/>
    <property type="match status" value="1"/>
</dbReference>
<dbReference type="InterPro" id="IPR015928">
    <property type="entry name" value="Aconitase/3IPM_dehydase_swvl"/>
</dbReference>
<evidence type="ECO:0000259" key="11">
    <source>
        <dbReference type="Pfam" id="PF00694"/>
    </source>
</evidence>
<evidence type="ECO:0000256" key="4">
    <source>
        <dbReference type="ARBA" id="ARBA00009845"/>
    </source>
</evidence>
<keyword evidence="13" id="KW-1185">Reference proteome</keyword>
<evidence type="ECO:0000256" key="2">
    <source>
        <dbReference type="ARBA" id="ARBA00002695"/>
    </source>
</evidence>
<evidence type="ECO:0000256" key="3">
    <source>
        <dbReference type="ARBA" id="ARBA00004729"/>
    </source>
</evidence>
<dbReference type="InterPro" id="IPR000573">
    <property type="entry name" value="AconitaseA/IPMdHydase_ssu_swvl"/>
</dbReference>
<dbReference type="RefSeq" id="WP_184521628.1">
    <property type="nucleotide sequence ID" value="NZ_JACIJD010000040.1"/>
</dbReference>
<organism evidence="12 13">
    <name type="scientific">Muricoccus pecuniae</name>
    <dbReference type="NCBI Taxonomy" id="693023"/>
    <lineage>
        <taxon>Bacteria</taxon>
        <taxon>Pseudomonadati</taxon>
        <taxon>Pseudomonadota</taxon>
        <taxon>Alphaproteobacteria</taxon>
        <taxon>Acetobacterales</taxon>
        <taxon>Roseomonadaceae</taxon>
        <taxon>Muricoccus</taxon>
    </lineage>
</organism>
<comment type="similarity">
    <text evidence="4 10">Belongs to the LeuD family. LeuD type 1 subfamily.</text>
</comment>
<comment type="subunit">
    <text evidence="5 10">Heterodimer of LeuC and LeuD.</text>
</comment>
<dbReference type="AlphaFoldDB" id="A0A840YN99"/>
<dbReference type="Proteomes" id="UP000580654">
    <property type="component" value="Unassembled WGS sequence"/>
</dbReference>
<feature type="domain" description="Aconitase A/isopropylmalate dehydratase small subunit swivel" evidence="11">
    <location>
        <begin position="1"/>
        <end position="135"/>
    </location>
</feature>
<keyword evidence="8 10" id="KW-0456">Lyase</keyword>
<dbReference type="UniPathway" id="UPA00048">
    <property type="reaction ID" value="UER00071"/>
</dbReference>
<dbReference type="CDD" id="cd01577">
    <property type="entry name" value="IPMI_Swivel"/>
    <property type="match status" value="1"/>
</dbReference>
<keyword evidence="6 10" id="KW-0432">Leucine biosynthesis</keyword>
<reference evidence="12 13" key="1">
    <citation type="submission" date="2020-08" db="EMBL/GenBank/DDBJ databases">
        <title>Genomic Encyclopedia of Type Strains, Phase IV (KMG-IV): sequencing the most valuable type-strain genomes for metagenomic binning, comparative biology and taxonomic classification.</title>
        <authorList>
            <person name="Goeker M."/>
        </authorList>
    </citation>
    <scope>NUCLEOTIDE SEQUENCE [LARGE SCALE GENOMIC DNA]</scope>
    <source>
        <strain evidence="12 13">DSM 25622</strain>
    </source>
</reference>
<comment type="function">
    <text evidence="2 10">Catalyzes the isomerization between 2-isopropylmalate and 3-isopropylmalate, via the formation of 2-isopropylmaleate.</text>
</comment>
<dbReference type="InterPro" id="IPR004431">
    <property type="entry name" value="3-IsopropMal_deHydase_ssu"/>
</dbReference>
<comment type="caution">
    <text evidence="12">The sequence shown here is derived from an EMBL/GenBank/DDBJ whole genome shotgun (WGS) entry which is preliminary data.</text>
</comment>
<name>A0A840YN99_9PROT</name>
<evidence type="ECO:0000256" key="5">
    <source>
        <dbReference type="ARBA" id="ARBA00011271"/>
    </source>
</evidence>
<comment type="pathway">
    <text evidence="3 10">Amino-acid biosynthesis; L-leucine biosynthesis; L-leucine from 3-methyl-2-oxobutanoate: step 2/4.</text>
</comment>
<dbReference type="EC" id="4.2.1.33" evidence="10"/>
<dbReference type="NCBIfam" id="TIGR00171">
    <property type="entry name" value="leuD"/>
    <property type="match status" value="1"/>
</dbReference>
<evidence type="ECO:0000256" key="1">
    <source>
        <dbReference type="ARBA" id="ARBA00000491"/>
    </source>
</evidence>
<evidence type="ECO:0000256" key="9">
    <source>
        <dbReference type="ARBA" id="ARBA00023304"/>
    </source>
</evidence>
<dbReference type="NCBIfam" id="NF002458">
    <property type="entry name" value="PRK01641.1"/>
    <property type="match status" value="1"/>
</dbReference>
<accession>A0A840YN99</accession>
<evidence type="ECO:0000313" key="12">
    <source>
        <dbReference type="EMBL" id="MBB5696384.1"/>
    </source>
</evidence>
<dbReference type="HAMAP" id="MF_01031">
    <property type="entry name" value="LeuD_type1"/>
    <property type="match status" value="1"/>
</dbReference>
<dbReference type="FunFam" id="3.20.19.10:FF:000003">
    <property type="entry name" value="3-isopropylmalate dehydratase small subunit"/>
    <property type="match status" value="1"/>
</dbReference>
<keyword evidence="7 10" id="KW-0028">Amino-acid biosynthesis</keyword>
<evidence type="ECO:0000256" key="6">
    <source>
        <dbReference type="ARBA" id="ARBA00022430"/>
    </source>
</evidence>
<dbReference type="SUPFAM" id="SSF52016">
    <property type="entry name" value="LeuD/IlvD-like"/>
    <property type="match status" value="1"/>
</dbReference>
<evidence type="ECO:0000256" key="10">
    <source>
        <dbReference type="HAMAP-Rule" id="MF_01031"/>
    </source>
</evidence>
<protein>
    <recommendedName>
        <fullName evidence="10">3-isopropylmalate dehydratase small subunit</fullName>
        <ecNumber evidence="10">4.2.1.33</ecNumber>
    </recommendedName>
    <alternativeName>
        <fullName evidence="10">Alpha-IPM isomerase</fullName>
        <shortName evidence="10">IPMI</shortName>
    </alternativeName>
    <alternativeName>
        <fullName evidence="10">Isopropylmalate isomerase</fullName>
    </alternativeName>
</protein>
<gene>
    <name evidence="10" type="primary">leuD</name>
    <name evidence="12" type="ORF">FHS87_004455</name>
</gene>
<dbReference type="GO" id="GO:0009316">
    <property type="term" value="C:3-isopropylmalate dehydratase complex"/>
    <property type="evidence" value="ECO:0007669"/>
    <property type="project" value="InterPro"/>
</dbReference>
<dbReference type="InterPro" id="IPR033940">
    <property type="entry name" value="IPMI_Swivel"/>
</dbReference>
<dbReference type="EMBL" id="JACIJD010000040">
    <property type="protein sequence ID" value="MBB5696384.1"/>
    <property type="molecule type" value="Genomic_DNA"/>
</dbReference>
<dbReference type="PANTHER" id="PTHR43345:SF5">
    <property type="entry name" value="3-ISOPROPYLMALATE DEHYDRATASE SMALL SUBUNIT"/>
    <property type="match status" value="1"/>
</dbReference>
<dbReference type="PANTHER" id="PTHR43345">
    <property type="entry name" value="3-ISOPROPYLMALATE DEHYDRATASE SMALL SUBUNIT 2-RELATED-RELATED"/>
    <property type="match status" value="1"/>
</dbReference>
<evidence type="ECO:0000313" key="13">
    <source>
        <dbReference type="Proteomes" id="UP000580654"/>
    </source>
</evidence>
<dbReference type="Pfam" id="PF00694">
    <property type="entry name" value="Aconitase_C"/>
    <property type="match status" value="1"/>
</dbReference>
<proteinExistence type="inferred from homology"/>
<evidence type="ECO:0000256" key="8">
    <source>
        <dbReference type="ARBA" id="ARBA00023239"/>
    </source>
</evidence>
<evidence type="ECO:0000256" key="7">
    <source>
        <dbReference type="ARBA" id="ARBA00022605"/>
    </source>
</evidence>
<keyword evidence="9 10" id="KW-0100">Branched-chain amino acid biosynthesis</keyword>
<dbReference type="GO" id="GO:0003861">
    <property type="term" value="F:3-isopropylmalate dehydratase activity"/>
    <property type="evidence" value="ECO:0007669"/>
    <property type="project" value="UniProtKB-UniRule"/>
</dbReference>
<comment type="catalytic activity">
    <reaction evidence="1 10">
        <text>(2R,3S)-3-isopropylmalate = (2S)-2-isopropylmalate</text>
        <dbReference type="Rhea" id="RHEA:32287"/>
        <dbReference type="ChEBI" id="CHEBI:1178"/>
        <dbReference type="ChEBI" id="CHEBI:35121"/>
        <dbReference type="EC" id="4.2.1.33"/>
    </reaction>
</comment>
<dbReference type="GO" id="GO:0009098">
    <property type="term" value="P:L-leucine biosynthetic process"/>
    <property type="evidence" value="ECO:0007669"/>
    <property type="project" value="UniProtKB-UniRule"/>
</dbReference>
<sequence>MTPFLQHDGLVVAIPAANVDTDVLVPKQYLKRVERTGLADYLFDSWRYLDRGGAGDDPYASCAGRAPDPGFPLNQPRHAGASILVARANFGCGSSREQAVWALAQWGIRALVAPSFGEIFLNNCFANGVLPIVLEAAAVEDLITRAGVPGFRLTVDLPEQAVSDAVGGRWGFEITPFRKACLMQGADAVVLTQRHDAALARFEERHARRFPWLSTTPADAGFAPPDAQP</sequence>
<dbReference type="InterPro" id="IPR050075">
    <property type="entry name" value="LeuD"/>
</dbReference>